<accession>A0A1S1UFN2</accession>
<name>A0A1S1UFN2_9BURK</name>
<feature type="signal peptide" evidence="2">
    <location>
        <begin position="1"/>
        <end position="33"/>
    </location>
</feature>
<proteinExistence type="predicted"/>
<evidence type="ECO:0000313" key="3">
    <source>
        <dbReference type="EMBL" id="OHV99177.1"/>
    </source>
</evidence>
<dbReference type="AlphaFoldDB" id="A0A1S1UFN2"/>
<protein>
    <submittedName>
        <fullName evidence="3">Lipoprotein</fullName>
    </submittedName>
</protein>
<evidence type="ECO:0000313" key="4">
    <source>
        <dbReference type="Proteomes" id="UP000179840"/>
    </source>
</evidence>
<feature type="region of interest" description="Disordered" evidence="1">
    <location>
        <begin position="29"/>
        <end position="49"/>
    </location>
</feature>
<dbReference type="Proteomes" id="UP000179840">
    <property type="component" value="Unassembled WGS sequence"/>
</dbReference>
<gene>
    <name evidence="3" type="ORF">AKG95_01320</name>
</gene>
<dbReference type="InterPro" id="IPR035940">
    <property type="entry name" value="CAP_sf"/>
</dbReference>
<keyword evidence="2" id="KW-0732">Signal</keyword>
<evidence type="ECO:0000256" key="1">
    <source>
        <dbReference type="SAM" id="MobiDB-lite"/>
    </source>
</evidence>
<dbReference type="PROSITE" id="PS51257">
    <property type="entry name" value="PROKAR_LIPOPROTEIN"/>
    <property type="match status" value="1"/>
</dbReference>
<reference evidence="3 4" key="1">
    <citation type="submission" date="2015-06" db="EMBL/GenBank/DDBJ databases">
        <title>Draft genome sequencing of a biphenyl-degrading bacterium, Janthinobacterium lividum MEG1.</title>
        <authorList>
            <person name="Shimodaira J."/>
            <person name="Hatta T."/>
        </authorList>
    </citation>
    <scope>NUCLEOTIDE SEQUENCE [LARGE SCALE GENOMIC DNA]</scope>
    <source>
        <strain evidence="3 4">MEG1</strain>
    </source>
</reference>
<organism evidence="3 4">
    <name type="scientific">Janthinobacterium lividum</name>
    <dbReference type="NCBI Taxonomy" id="29581"/>
    <lineage>
        <taxon>Bacteria</taxon>
        <taxon>Pseudomonadati</taxon>
        <taxon>Pseudomonadota</taxon>
        <taxon>Betaproteobacteria</taxon>
        <taxon>Burkholderiales</taxon>
        <taxon>Oxalobacteraceae</taxon>
        <taxon>Janthinobacterium</taxon>
    </lineage>
</organism>
<feature type="chain" id="PRO_5010379772" evidence="2">
    <location>
        <begin position="34"/>
        <end position="316"/>
    </location>
</feature>
<evidence type="ECO:0000256" key="2">
    <source>
        <dbReference type="SAM" id="SignalP"/>
    </source>
</evidence>
<sequence>MVSSLRWKRWIPALLSAALLSACGGGSSDSSNAAQNTSTPAGQLVQEPGAPALSNNIATDGFNWFNYRRSQIGLSPLARNGLIDSAALGHSSYLNLNNTVAHEQVQGKPGFTGVTLGDRLAKAGYVVTSLQGEVIAGAGNTSGFYLAEELVTAIYHRFVIFEPLFREGGAGAAVSGAGYAYFTTDMASNRNYGPGLAAGQIVTYPSSGQQKVAVSFSSDNEAPDPVPNQDVVGYPISVHANYGTPVSVTAFSVRQRGAGADLTVRLLTSGNDAHTPVSAASIIPLAPLTGNTSYDVSFIGKVNGADITRNWSFTTR</sequence>
<dbReference type="EMBL" id="LFKP01000001">
    <property type="protein sequence ID" value="OHV99177.1"/>
    <property type="molecule type" value="Genomic_DNA"/>
</dbReference>
<comment type="caution">
    <text evidence="3">The sequence shown here is derived from an EMBL/GenBank/DDBJ whole genome shotgun (WGS) entry which is preliminary data.</text>
</comment>
<dbReference type="Gene3D" id="3.40.33.10">
    <property type="entry name" value="CAP"/>
    <property type="match status" value="1"/>
</dbReference>
<dbReference type="SUPFAM" id="SSF55797">
    <property type="entry name" value="PR-1-like"/>
    <property type="match status" value="1"/>
</dbReference>
<keyword evidence="3" id="KW-0449">Lipoprotein</keyword>